<sequence>MYYPGTLVLATLSMTPNIGCPLVVKCPRDPSSLEQFKISLIPTVGEILGQYMSRESLRFGLVGTLGAAFPVLVSVGLYFGEDILGGYNMRMAMNQRKSLSSHDSSVGTVTGFELILFNRTIVDVTTSSAPVVLFELKAPRS</sequence>
<protein>
    <submittedName>
        <fullName evidence="2">Uncharacterized protein</fullName>
    </submittedName>
</protein>
<feature type="transmembrane region" description="Helical" evidence="1">
    <location>
        <begin position="59"/>
        <end position="80"/>
    </location>
</feature>
<keyword evidence="1" id="KW-1133">Transmembrane helix</keyword>
<dbReference type="Proteomes" id="UP000886523">
    <property type="component" value="Unassembled WGS sequence"/>
</dbReference>
<dbReference type="EMBL" id="MU129070">
    <property type="protein sequence ID" value="KAF9507870.1"/>
    <property type="molecule type" value="Genomic_DNA"/>
</dbReference>
<reference evidence="2" key="1">
    <citation type="journal article" date="2020" name="Nat. Commun.">
        <title>Large-scale genome sequencing of mycorrhizal fungi provides insights into the early evolution of symbiotic traits.</title>
        <authorList>
            <person name="Miyauchi S."/>
            <person name="Kiss E."/>
            <person name="Kuo A."/>
            <person name="Drula E."/>
            <person name="Kohler A."/>
            <person name="Sanchez-Garcia M."/>
            <person name="Morin E."/>
            <person name="Andreopoulos B."/>
            <person name="Barry K.W."/>
            <person name="Bonito G."/>
            <person name="Buee M."/>
            <person name="Carver A."/>
            <person name="Chen C."/>
            <person name="Cichocki N."/>
            <person name="Clum A."/>
            <person name="Culley D."/>
            <person name="Crous P.W."/>
            <person name="Fauchery L."/>
            <person name="Girlanda M."/>
            <person name="Hayes R.D."/>
            <person name="Keri Z."/>
            <person name="LaButti K."/>
            <person name="Lipzen A."/>
            <person name="Lombard V."/>
            <person name="Magnuson J."/>
            <person name="Maillard F."/>
            <person name="Murat C."/>
            <person name="Nolan M."/>
            <person name="Ohm R.A."/>
            <person name="Pangilinan J."/>
            <person name="Pereira M.F."/>
            <person name="Perotto S."/>
            <person name="Peter M."/>
            <person name="Pfister S."/>
            <person name="Riley R."/>
            <person name="Sitrit Y."/>
            <person name="Stielow J.B."/>
            <person name="Szollosi G."/>
            <person name="Zifcakova L."/>
            <person name="Stursova M."/>
            <person name="Spatafora J.W."/>
            <person name="Tedersoo L."/>
            <person name="Vaario L.M."/>
            <person name="Yamada A."/>
            <person name="Yan M."/>
            <person name="Wang P."/>
            <person name="Xu J."/>
            <person name="Bruns T."/>
            <person name="Baldrian P."/>
            <person name="Vilgalys R."/>
            <person name="Dunand C."/>
            <person name="Henrissat B."/>
            <person name="Grigoriev I.V."/>
            <person name="Hibbett D."/>
            <person name="Nagy L.G."/>
            <person name="Martin F.M."/>
        </authorList>
    </citation>
    <scope>NUCLEOTIDE SEQUENCE</scope>
    <source>
        <strain evidence="2">UP504</strain>
    </source>
</reference>
<evidence type="ECO:0000313" key="2">
    <source>
        <dbReference type="EMBL" id="KAF9507870.1"/>
    </source>
</evidence>
<organism evidence="2 3">
    <name type="scientific">Hydnum rufescens UP504</name>
    <dbReference type="NCBI Taxonomy" id="1448309"/>
    <lineage>
        <taxon>Eukaryota</taxon>
        <taxon>Fungi</taxon>
        <taxon>Dikarya</taxon>
        <taxon>Basidiomycota</taxon>
        <taxon>Agaricomycotina</taxon>
        <taxon>Agaricomycetes</taxon>
        <taxon>Cantharellales</taxon>
        <taxon>Hydnaceae</taxon>
        <taxon>Hydnum</taxon>
    </lineage>
</organism>
<keyword evidence="1" id="KW-0472">Membrane</keyword>
<name>A0A9P6AM73_9AGAM</name>
<proteinExistence type="predicted"/>
<evidence type="ECO:0000313" key="3">
    <source>
        <dbReference type="Proteomes" id="UP000886523"/>
    </source>
</evidence>
<evidence type="ECO:0000256" key="1">
    <source>
        <dbReference type="SAM" id="Phobius"/>
    </source>
</evidence>
<accession>A0A9P6AM73</accession>
<dbReference type="AlphaFoldDB" id="A0A9P6AM73"/>
<keyword evidence="1" id="KW-0812">Transmembrane</keyword>
<keyword evidence="3" id="KW-1185">Reference proteome</keyword>
<gene>
    <name evidence="2" type="ORF">BS47DRAFT_1366348</name>
</gene>
<comment type="caution">
    <text evidence="2">The sequence shown here is derived from an EMBL/GenBank/DDBJ whole genome shotgun (WGS) entry which is preliminary data.</text>
</comment>